<evidence type="ECO:0000313" key="2">
    <source>
        <dbReference type="Proteomes" id="UP000635983"/>
    </source>
</evidence>
<keyword evidence="2" id="KW-1185">Reference proteome</keyword>
<sequence>MALSGLCRAQEQALSSPEQARYLDGLKTLYLVNDERAALLAHTNALLAAYMLKAGYQVGQPTPRDFRYEVTLGAPGELLVREETRSEGGVDLSVRNRRISLFGVDPFVHYECPSSGISCTFSEPGGREPILVILRDQDGADQLAKALSLLIRNVQRG</sequence>
<gene>
    <name evidence="1" type="ORF">GCM10009304_39570</name>
</gene>
<reference evidence="1" key="1">
    <citation type="journal article" date="2014" name="Int. J. Syst. Evol. Microbiol.">
        <title>Complete genome sequence of Corynebacterium casei LMG S-19264T (=DSM 44701T), isolated from a smear-ripened cheese.</title>
        <authorList>
            <consortium name="US DOE Joint Genome Institute (JGI-PGF)"/>
            <person name="Walter F."/>
            <person name="Albersmeier A."/>
            <person name="Kalinowski J."/>
            <person name="Ruckert C."/>
        </authorList>
    </citation>
    <scope>NUCLEOTIDE SEQUENCE</scope>
    <source>
        <strain evidence="1">JCM 30078</strain>
    </source>
</reference>
<comment type="caution">
    <text evidence="1">The sequence shown here is derived from an EMBL/GenBank/DDBJ whole genome shotgun (WGS) entry which is preliminary data.</text>
</comment>
<dbReference type="RefSeq" id="WP_188985996.1">
    <property type="nucleotide sequence ID" value="NZ_BMPO01000012.1"/>
</dbReference>
<name>A0A917Q516_9PSED</name>
<accession>A0A917Q516</accession>
<evidence type="ECO:0000313" key="1">
    <source>
        <dbReference type="EMBL" id="GGK09617.1"/>
    </source>
</evidence>
<organism evidence="1 2">
    <name type="scientific">Pseudomonas matsuisoli</name>
    <dbReference type="NCBI Taxonomy" id="1515666"/>
    <lineage>
        <taxon>Bacteria</taxon>
        <taxon>Pseudomonadati</taxon>
        <taxon>Pseudomonadota</taxon>
        <taxon>Gammaproteobacteria</taxon>
        <taxon>Pseudomonadales</taxon>
        <taxon>Pseudomonadaceae</taxon>
        <taxon>Pseudomonas</taxon>
    </lineage>
</organism>
<protein>
    <submittedName>
        <fullName evidence="1">Uncharacterized protein</fullName>
    </submittedName>
</protein>
<dbReference type="Proteomes" id="UP000635983">
    <property type="component" value="Unassembled WGS sequence"/>
</dbReference>
<dbReference type="EMBL" id="BMPO01000012">
    <property type="protein sequence ID" value="GGK09617.1"/>
    <property type="molecule type" value="Genomic_DNA"/>
</dbReference>
<proteinExistence type="predicted"/>
<reference evidence="1" key="2">
    <citation type="submission" date="2020-09" db="EMBL/GenBank/DDBJ databases">
        <authorList>
            <person name="Sun Q."/>
            <person name="Ohkuma M."/>
        </authorList>
    </citation>
    <scope>NUCLEOTIDE SEQUENCE</scope>
    <source>
        <strain evidence="1">JCM 30078</strain>
    </source>
</reference>
<dbReference type="AlphaFoldDB" id="A0A917Q516"/>